<comment type="caution">
    <text evidence="1">The sequence shown here is derived from an EMBL/GenBank/DDBJ whole genome shotgun (WGS) entry which is preliminary data.</text>
</comment>
<keyword evidence="2" id="KW-1185">Reference proteome</keyword>
<name>A0A4Z2IAJ5_9TELE</name>
<dbReference type="Proteomes" id="UP000314294">
    <property type="component" value="Unassembled WGS sequence"/>
</dbReference>
<organism evidence="1 2">
    <name type="scientific">Liparis tanakae</name>
    <name type="common">Tanaka's snailfish</name>
    <dbReference type="NCBI Taxonomy" id="230148"/>
    <lineage>
        <taxon>Eukaryota</taxon>
        <taxon>Metazoa</taxon>
        <taxon>Chordata</taxon>
        <taxon>Craniata</taxon>
        <taxon>Vertebrata</taxon>
        <taxon>Euteleostomi</taxon>
        <taxon>Actinopterygii</taxon>
        <taxon>Neopterygii</taxon>
        <taxon>Teleostei</taxon>
        <taxon>Neoteleostei</taxon>
        <taxon>Acanthomorphata</taxon>
        <taxon>Eupercaria</taxon>
        <taxon>Perciformes</taxon>
        <taxon>Cottioidei</taxon>
        <taxon>Cottales</taxon>
        <taxon>Liparidae</taxon>
        <taxon>Liparis</taxon>
    </lineage>
</organism>
<protein>
    <submittedName>
        <fullName evidence="1">Uncharacterized protein</fullName>
    </submittedName>
</protein>
<gene>
    <name evidence="1" type="ORF">EYF80_014818</name>
</gene>
<evidence type="ECO:0000313" key="2">
    <source>
        <dbReference type="Proteomes" id="UP000314294"/>
    </source>
</evidence>
<evidence type="ECO:0000313" key="1">
    <source>
        <dbReference type="EMBL" id="TNN74900.1"/>
    </source>
</evidence>
<accession>A0A4Z2IAJ5</accession>
<reference evidence="1 2" key="1">
    <citation type="submission" date="2019-03" db="EMBL/GenBank/DDBJ databases">
        <title>First draft genome of Liparis tanakae, snailfish: a comprehensive survey of snailfish specific genes.</title>
        <authorList>
            <person name="Kim W."/>
            <person name="Song I."/>
            <person name="Jeong J.-H."/>
            <person name="Kim D."/>
            <person name="Kim S."/>
            <person name="Ryu S."/>
            <person name="Song J.Y."/>
            <person name="Lee S.K."/>
        </authorList>
    </citation>
    <scope>NUCLEOTIDE SEQUENCE [LARGE SCALE GENOMIC DNA]</scope>
    <source>
        <tissue evidence="1">Muscle</tissue>
    </source>
</reference>
<proteinExistence type="predicted"/>
<dbReference type="AlphaFoldDB" id="A0A4Z2IAJ5"/>
<sequence length="75" mass="8612">MPRVGIGPSSARSSFRRESYNFKVKSSLVREEVRMKTLWLEQQRMAISVQAPSDSKPMKIYTRVHVEAEARGTEV</sequence>
<dbReference type="EMBL" id="SRLO01000109">
    <property type="protein sequence ID" value="TNN74900.1"/>
    <property type="molecule type" value="Genomic_DNA"/>
</dbReference>